<gene>
    <name evidence="1" type="ORF">F1649_18060</name>
</gene>
<dbReference type="AlphaFoldDB" id="A0A5M9GWT7"/>
<evidence type="ECO:0000313" key="1">
    <source>
        <dbReference type="EMBL" id="KAA8478241.1"/>
    </source>
</evidence>
<name>A0A5M9GWT7_9SPHI</name>
<protein>
    <submittedName>
        <fullName evidence="1">DUF4332 domain-containing protein</fullName>
    </submittedName>
</protein>
<comment type="caution">
    <text evidence="1">The sequence shown here is derived from an EMBL/GenBank/DDBJ whole genome shotgun (WGS) entry which is preliminary data.</text>
</comment>
<dbReference type="Proteomes" id="UP000322918">
    <property type="component" value="Unassembled WGS sequence"/>
</dbReference>
<sequence length="202" mass="22912">MKKRVEYKLTSAEKQVLKAQRLTQKQMQSMAADEVAAALKASPERTRELLALAEFQRIPSLGINFAEELIAQGYYSLEQLRGRTAVELFDAFERHAGAWADPCVEDSYRLLVHFIEHSDTGKRWWDFTEERKGGLNTFSVSRSVSRSFSAFVKFGNLSESKLFSIGLIEPFLWLKELFFILLLSLLGRGAGGCSFYPTANLE</sequence>
<evidence type="ECO:0000313" key="2">
    <source>
        <dbReference type="Proteomes" id="UP000322918"/>
    </source>
</evidence>
<keyword evidence="2" id="KW-1185">Reference proteome</keyword>
<proteinExistence type="predicted"/>
<reference evidence="1 2" key="1">
    <citation type="submission" date="2019-09" db="EMBL/GenBank/DDBJ databases">
        <title>Pararcticibacter amylolyticus gen. nov., sp. nov., isolated from a rottenly hemp rope, and reclassification of Pedobacter tournemirensis as Pararcticibacter tournemirensis comb. nov.</title>
        <authorList>
            <person name="Cai Y."/>
        </authorList>
    </citation>
    <scope>NUCLEOTIDE SEQUENCE [LARGE SCALE GENOMIC DNA]</scope>
    <source>
        <strain evidence="1 2">TF5-37.2-LB10</strain>
    </source>
</reference>
<dbReference type="OrthoDB" id="666031at2"/>
<dbReference type="EMBL" id="VWNE01000034">
    <property type="protein sequence ID" value="KAA8478241.1"/>
    <property type="molecule type" value="Genomic_DNA"/>
</dbReference>
<dbReference type="RefSeq" id="WP_141815036.1">
    <property type="nucleotide sequence ID" value="NZ_VFPL01000001.1"/>
</dbReference>
<accession>A0A5M9GWT7</accession>
<dbReference type="InterPro" id="IPR021725">
    <property type="entry name" value="Cdd1"/>
</dbReference>
<organism evidence="1 2">
    <name type="scientific">Arcticibacter tournemirensis</name>
    <dbReference type="NCBI Taxonomy" id="699437"/>
    <lineage>
        <taxon>Bacteria</taxon>
        <taxon>Pseudomonadati</taxon>
        <taxon>Bacteroidota</taxon>
        <taxon>Sphingobacteriia</taxon>
        <taxon>Sphingobacteriales</taxon>
        <taxon>Sphingobacteriaceae</taxon>
        <taxon>Arcticibacter</taxon>
    </lineage>
</organism>
<dbReference type="Pfam" id="PF11731">
    <property type="entry name" value="Cdd1"/>
    <property type="match status" value="1"/>
</dbReference>